<dbReference type="EMBL" id="CAMPGE010000108">
    <property type="protein sequence ID" value="CAI2358831.1"/>
    <property type="molecule type" value="Genomic_DNA"/>
</dbReference>
<dbReference type="Pfam" id="PF01544">
    <property type="entry name" value="CorA"/>
    <property type="match status" value="1"/>
</dbReference>
<proteinExistence type="predicted"/>
<feature type="transmembrane region" description="Helical" evidence="6">
    <location>
        <begin position="478"/>
        <end position="498"/>
    </location>
</feature>
<dbReference type="InterPro" id="IPR045863">
    <property type="entry name" value="CorA_TM1_TM2"/>
</dbReference>
<reference evidence="7" key="1">
    <citation type="submission" date="2023-07" db="EMBL/GenBank/DDBJ databases">
        <authorList>
            <consortium name="AG Swart"/>
            <person name="Singh M."/>
            <person name="Singh A."/>
            <person name="Seah K."/>
            <person name="Emmerich C."/>
        </authorList>
    </citation>
    <scope>NUCLEOTIDE SEQUENCE</scope>
    <source>
        <strain evidence="7">DP1</strain>
    </source>
</reference>
<accession>A0AAD1X5U5</accession>
<evidence type="ECO:0000256" key="2">
    <source>
        <dbReference type="ARBA" id="ARBA00022692"/>
    </source>
</evidence>
<comment type="caution">
    <text evidence="7">The sequence shown here is derived from an EMBL/GenBank/DDBJ whole genome shotgun (WGS) entry which is preliminary data.</text>
</comment>
<evidence type="ECO:0000256" key="1">
    <source>
        <dbReference type="ARBA" id="ARBA00004141"/>
    </source>
</evidence>
<dbReference type="SUPFAM" id="SSF144083">
    <property type="entry name" value="Magnesium transport protein CorA, transmembrane region"/>
    <property type="match status" value="1"/>
</dbReference>
<name>A0AAD1X5U5_EUPCR</name>
<evidence type="ECO:0000313" key="8">
    <source>
        <dbReference type="Proteomes" id="UP001295684"/>
    </source>
</evidence>
<evidence type="ECO:0000256" key="4">
    <source>
        <dbReference type="ARBA" id="ARBA00023136"/>
    </source>
</evidence>
<evidence type="ECO:0000313" key="7">
    <source>
        <dbReference type="EMBL" id="CAI2358831.1"/>
    </source>
</evidence>
<keyword evidence="2 6" id="KW-0812">Transmembrane</keyword>
<dbReference type="AlphaFoldDB" id="A0AAD1X5U5"/>
<keyword evidence="4 6" id="KW-0472">Membrane</keyword>
<feature type="compositionally biased region" description="Polar residues" evidence="5">
    <location>
        <begin position="292"/>
        <end position="307"/>
    </location>
</feature>
<evidence type="ECO:0000256" key="6">
    <source>
        <dbReference type="SAM" id="Phobius"/>
    </source>
</evidence>
<protein>
    <submittedName>
        <fullName evidence="7">Uncharacterized protein</fullName>
    </submittedName>
</protein>
<dbReference type="GO" id="GO:0016020">
    <property type="term" value="C:membrane"/>
    <property type="evidence" value="ECO:0007669"/>
    <property type="project" value="UniProtKB-SubCell"/>
</dbReference>
<feature type="compositionally biased region" description="Low complexity" evidence="5">
    <location>
        <begin position="25"/>
        <end position="36"/>
    </location>
</feature>
<evidence type="ECO:0000256" key="5">
    <source>
        <dbReference type="SAM" id="MobiDB-lite"/>
    </source>
</evidence>
<dbReference type="PANTHER" id="PTHR21535">
    <property type="entry name" value="MAGNESIUM AND COBALT TRANSPORT PROTEIN/MITOCHONDRIAL IMPORT INNER MEMBRANE TRANSLOCASE SUBUNIT TIM8"/>
    <property type="match status" value="1"/>
</dbReference>
<comment type="subcellular location">
    <subcellularLocation>
        <location evidence="1">Membrane</location>
        <topology evidence="1">Multi-pass membrane protein</topology>
    </subcellularLocation>
</comment>
<dbReference type="InterPro" id="IPR002523">
    <property type="entry name" value="MgTranspt_CorA/ZnTranspt_ZntB"/>
</dbReference>
<dbReference type="PANTHER" id="PTHR21535:SF51">
    <property type="entry name" value="MANGANESE RESISTANCE PROTEIN MNR2"/>
    <property type="match status" value="1"/>
</dbReference>
<organism evidence="7 8">
    <name type="scientific">Euplotes crassus</name>
    <dbReference type="NCBI Taxonomy" id="5936"/>
    <lineage>
        <taxon>Eukaryota</taxon>
        <taxon>Sar</taxon>
        <taxon>Alveolata</taxon>
        <taxon>Ciliophora</taxon>
        <taxon>Intramacronucleata</taxon>
        <taxon>Spirotrichea</taxon>
        <taxon>Hypotrichia</taxon>
        <taxon>Euplotida</taxon>
        <taxon>Euplotidae</taxon>
        <taxon>Moneuplotes</taxon>
    </lineage>
</organism>
<dbReference type="Gene3D" id="1.20.58.340">
    <property type="entry name" value="Magnesium transport protein CorA, transmembrane region"/>
    <property type="match status" value="1"/>
</dbReference>
<keyword evidence="8" id="KW-1185">Reference proteome</keyword>
<evidence type="ECO:0000256" key="3">
    <source>
        <dbReference type="ARBA" id="ARBA00022989"/>
    </source>
</evidence>
<dbReference type="GO" id="GO:0046873">
    <property type="term" value="F:metal ion transmembrane transporter activity"/>
    <property type="evidence" value="ECO:0007669"/>
    <property type="project" value="InterPro"/>
</dbReference>
<dbReference type="Proteomes" id="UP001295684">
    <property type="component" value="Unassembled WGS sequence"/>
</dbReference>
<feature type="region of interest" description="Disordered" evidence="5">
    <location>
        <begin position="21"/>
        <end position="59"/>
    </location>
</feature>
<feature type="region of interest" description="Disordered" evidence="5">
    <location>
        <begin position="291"/>
        <end position="312"/>
    </location>
</feature>
<keyword evidence="3 6" id="KW-1133">Transmembrane helix</keyword>
<gene>
    <name evidence="7" type="ORF">ECRASSUSDP1_LOCUS114</name>
</gene>
<feature type="transmembrane region" description="Helical" evidence="6">
    <location>
        <begin position="510"/>
        <end position="530"/>
    </location>
</feature>
<sequence length="536" mass="61747">MDKSTSATKHKEDEFFLPKDLGIKSSSSSSSSSSLSTPRSVHKKFDKVKESFSSSSRVLNTQGKFRKIESRKSISLGVIKNNNEEQEKEPSPPPKARLSLYKQSTLMNTDIDRLLCNDLFDSEAATPKIVNSFNHKPVTDQWKLCIFELGKAQYHTFHNKMIANYDIPIVPEDETVILCVNFSQKELKSLLKDRLEINPILYSECMLLSQVDKILEFNDRAIFYNMVITREYFDDEPIIIRAIRKKNFAVIIVNELDNDSFKISENLPKKFKFKQIENAFTPLSLKVKNSVGGPNQNDPPLSEASSLSHEEPQQIIKKGEVGNVIIQRMKTLIPNKGKVTIDSILFWISNEGLKRIEKLINEDLLREVNNIQNQSRNLGIDSKLEFLQKLDIFQNHYIGAQNEKESKKCYFEEIIKSELPSLEFRYLIRHLKSRMTNLNHTAFIIERRLEMARNRFVASIDASISNYSRGLDSLMKKFAVIATIFLPLQLISGMWGMNCKVPFQTTDSTWPFWALTAVMVIMSLGFWIIFKKKKFL</sequence>